<proteinExistence type="predicted"/>
<comment type="caution">
    <text evidence="1">The sequence shown here is derived from an EMBL/GenBank/DDBJ whole genome shotgun (WGS) entry which is preliminary data.</text>
</comment>
<protein>
    <submittedName>
        <fullName evidence="1">Uncharacterized protein</fullName>
    </submittedName>
</protein>
<evidence type="ECO:0000313" key="1">
    <source>
        <dbReference type="EMBL" id="MCA9376660.1"/>
    </source>
</evidence>
<accession>A0A955I0E5</accession>
<organism evidence="1 2">
    <name type="scientific">Candidatus Dojkabacteria bacterium</name>
    <dbReference type="NCBI Taxonomy" id="2099670"/>
    <lineage>
        <taxon>Bacteria</taxon>
        <taxon>Candidatus Dojkabacteria</taxon>
    </lineage>
</organism>
<name>A0A955I0E5_9BACT</name>
<sequence>MTTLSKGLTDSQRDLLQDYDPFGLPEGMDPAKVGPLDPLQMETAYGALECRHSSMAEALRTQFPDIQYDPANDFTIAEVREGKAPFVRDRVPNGNEAVKREWKYLISTLPKEAKIQVIGEKVFVYHKLVADNSVLTVYDLSETVSGKSLGLKVDRSLQVGDAGDVLDLFALAKSGTQVYMKRKNIVIRLLQKLTRSDAYATSRLVQGDDGTAFSRITTHSLDGFTTHAMLHEIEHTNHQMEMQETELGSGKTLDTVLSAFGAPINLGIESAAALYYSNPWYMLPYLIAQIMLYKRSRDPNTYIGSIFHKKVSFERRAWMGMELLRLMLENNGFAVTEGYQSSQDARYNEPFQFKGGPISHRYQPLVWVIIDTARRMGKKAKELQPRPAGAGQAAWMGAGVGFGYA</sequence>
<evidence type="ECO:0000313" key="2">
    <source>
        <dbReference type="Proteomes" id="UP000741282"/>
    </source>
</evidence>
<reference evidence="1" key="1">
    <citation type="submission" date="2020-04" db="EMBL/GenBank/DDBJ databases">
        <authorList>
            <person name="Zhang T."/>
        </authorList>
    </citation>
    <scope>NUCLEOTIDE SEQUENCE</scope>
    <source>
        <strain evidence="1">HKST-UBA17</strain>
    </source>
</reference>
<reference evidence="1" key="2">
    <citation type="journal article" date="2021" name="Microbiome">
        <title>Successional dynamics and alternative stable states in a saline activated sludge microbial community over 9 years.</title>
        <authorList>
            <person name="Wang Y."/>
            <person name="Ye J."/>
            <person name="Ju F."/>
            <person name="Liu L."/>
            <person name="Boyd J.A."/>
            <person name="Deng Y."/>
            <person name="Parks D.H."/>
            <person name="Jiang X."/>
            <person name="Yin X."/>
            <person name="Woodcroft B.J."/>
            <person name="Tyson G.W."/>
            <person name="Hugenholtz P."/>
            <person name="Polz M.F."/>
            <person name="Zhang T."/>
        </authorList>
    </citation>
    <scope>NUCLEOTIDE SEQUENCE</scope>
    <source>
        <strain evidence="1">HKST-UBA17</strain>
    </source>
</reference>
<gene>
    <name evidence="1" type="ORF">KC685_01940</name>
</gene>
<dbReference type="AlphaFoldDB" id="A0A955I0E5"/>
<dbReference type="EMBL" id="JAGQLN010000005">
    <property type="protein sequence ID" value="MCA9376660.1"/>
    <property type="molecule type" value="Genomic_DNA"/>
</dbReference>
<dbReference type="Proteomes" id="UP000741282">
    <property type="component" value="Unassembled WGS sequence"/>
</dbReference>